<proteinExistence type="predicted"/>
<dbReference type="Proteomes" id="UP000177067">
    <property type="component" value="Unassembled WGS sequence"/>
</dbReference>
<dbReference type="InterPro" id="IPR024079">
    <property type="entry name" value="MetalloPept_cat_dom_sf"/>
</dbReference>
<dbReference type="AlphaFoldDB" id="A0A1F6LJ16"/>
<organism evidence="1 2">
    <name type="scientific">Candidatus Magasanikbacteria bacterium RIFCSPHIGHO2_01_FULL_33_34</name>
    <dbReference type="NCBI Taxonomy" id="1798671"/>
    <lineage>
        <taxon>Bacteria</taxon>
        <taxon>Candidatus Magasanikiibacteriota</taxon>
    </lineage>
</organism>
<protein>
    <submittedName>
        <fullName evidence="1">Uncharacterized protein</fullName>
    </submittedName>
</protein>
<accession>A0A1F6LJ16</accession>
<sequence length="200" mass="22890">MKNFKPVRLIADERIILENPTQIIRAIGAIDNFFKIVGVTDIVNVSIHDLVDVAFLDIEQNETKKVMSGGALVGYMLIREYKTQWEYIEFLIVRDSLLMENDKIVHGLARYNSFGIASVGREDTKKNMLFAYLAVIHEMGHIYGLPAKDRLDQDLVKVLGNHCPNDCVMFPNNMCMNKIDIINNPFCNQCLSDLRKYFGK</sequence>
<reference evidence="1 2" key="1">
    <citation type="journal article" date="2016" name="Nat. Commun.">
        <title>Thousands of microbial genomes shed light on interconnected biogeochemical processes in an aquifer system.</title>
        <authorList>
            <person name="Anantharaman K."/>
            <person name="Brown C.T."/>
            <person name="Hug L.A."/>
            <person name="Sharon I."/>
            <person name="Castelle C.J."/>
            <person name="Probst A.J."/>
            <person name="Thomas B.C."/>
            <person name="Singh A."/>
            <person name="Wilkins M.J."/>
            <person name="Karaoz U."/>
            <person name="Brodie E.L."/>
            <person name="Williams K.H."/>
            <person name="Hubbard S.S."/>
            <person name="Banfield J.F."/>
        </authorList>
    </citation>
    <scope>NUCLEOTIDE SEQUENCE [LARGE SCALE GENOMIC DNA]</scope>
</reference>
<gene>
    <name evidence="1" type="ORF">A2725_00650</name>
</gene>
<name>A0A1F6LJ16_9BACT</name>
<dbReference type="GO" id="GO:0008237">
    <property type="term" value="F:metallopeptidase activity"/>
    <property type="evidence" value="ECO:0007669"/>
    <property type="project" value="InterPro"/>
</dbReference>
<dbReference type="Gene3D" id="3.40.390.10">
    <property type="entry name" value="Collagenase (Catalytic Domain)"/>
    <property type="match status" value="1"/>
</dbReference>
<dbReference type="EMBL" id="MFPS01000007">
    <property type="protein sequence ID" value="OGH59329.1"/>
    <property type="molecule type" value="Genomic_DNA"/>
</dbReference>
<dbReference type="SUPFAM" id="SSF55486">
    <property type="entry name" value="Metalloproteases ('zincins'), catalytic domain"/>
    <property type="match status" value="1"/>
</dbReference>
<evidence type="ECO:0000313" key="1">
    <source>
        <dbReference type="EMBL" id="OGH59329.1"/>
    </source>
</evidence>
<comment type="caution">
    <text evidence="1">The sequence shown here is derived from an EMBL/GenBank/DDBJ whole genome shotgun (WGS) entry which is preliminary data.</text>
</comment>
<evidence type="ECO:0000313" key="2">
    <source>
        <dbReference type="Proteomes" id="UP000177067"/>
    </source>
</evidence>